<dbReference type="EMBL" id="BFFO01000003">
    <property type="protein sequence ID" value="GBG96497.1"/>
    <property type="molecule type" value="Genomic_DNA"/>
</dbReference>
<dbReference type="AlphaFoldDB" id="A0A2R5HEJ1"/>
<dbReference type="Proteomes" id="UP000245021">
    <property type="component" value="Unassembled WGS sequence"/>
</dbReference>
<dbReference type="NCBIfam" id="NF041002">
    <property type="entry name" value="pilin_ComGF"/>
    <property type="match status" value="1"/>
</dbReference>
<sequence length="143" mass="16352">MWKKKIKAFSLLETLVTLMVLSGAILVITGLTKLFSQEISRAQTNTEQDWQLFVAQMREELATGRIAEVKADAFILDKQGQKLRFGKGFSGNDFRKSNQNHRGYEPLLQHVRSVDVQKSQQQLSIRIHFEKGGSKTFLYHAPE</sequence>
<keyword evidence="1" id="KW-1133">Transmembrane helix</keyword>
<accession>A0A2R5HEJ1</accession>
<evidence type="ECO:0000313" key="3">
    <source>
        <dbReference type="Proteomes" id="UP000245021"/>
    </source>
</evidence>
<protein>
    <submittedName>
        <fullName evidence="2">Competence protein ComGF</fullName>
    </submittedName>
</protein>
<organism evidence="2 3">
    <name type="scientific">Lactococcus termiticola</name>
    <dbReference type="NCBI Taxonomy" id="2169526"/>
    <lineage>
        <taxon>Bacteria</taxon>
        <taxon>Bacillati</taxon>
        <taxon>Bacillota</taxon>
        <taxon>Bacilli</taxon>
        <taxon>Lactobacillales</taxon>
        <taxon>Streptococcaceae</taxon>
        <taxon>Lactococcus</taxon>
    </lineage>
</organism>
<dbReference type="RefSeq" id="WP_109245470.1">
    <property type="nucleotide sequence ID" value="NZ_BFFO01000003.1"/>
</dbReference>
<proteinExistence type="predicted"/>
<keyword evidence="3" id="KW-1185">Reference proteome</keyword>
<feature type="transmembrane region" description="Helical" evidence="1">
    <location>
        <begin position="12"/>
        <end position="35"/>
    </location>
</feature>
<dbReference type="Pfam" id="PF15980">
    <property type="entry name" value="ComGF"/>
    <property type="match status" value="1"/>
</dbReference>
<dbReference type="OrthoDB" id="2231423at2"/>
<comment type="caution">
    <text evidence="2">The sequence shown here is derived from an EMBL/GenBank/DDBJ whole genome shotgun (WGS) entry which is preliminary data.</text>
</comment>
<evidence type="ECO:0000256" key="1">
    <source>
        <dbReference type="SAM" id="Phobius"/>
    </source>
</evidence>
<name>A0A2R5HEJ1_9LACT</name>
<dbReference type="InterPro" id="IPR016977">
    <property type="entry name" value="ComGF"/>
</dbReference>
<dbReference type="PIRSF" id="PIRSF031611">
    <property type="entry name" value="Competence_ComGF"/>
    <property type="match status" value="1"/>
</dbReference>
<gene>
    <name evidence="2" type="primary">comGF</name>
    <name evidence="2" type="ORF">NtB2_00609</name>
</gene>
<evidence type="ECO:0000313" key="2">
    <source>
        <dbReference type="EMBL" id="GBG96497.1"/>
    </source>
</evidence>
<keyword evidence="1" id="KW-0472">Membrane</keyword>
<keyword evidence="1" id="KW-0812">Transmembrane</keyword>
<reference evidence="2 3" key="1">
    <citation type="journal article" date="2018" name="Genome Announc.">
        <title>Draft Genome Sequence of Lactococcus sp. Strain NtB2 (JCM 32569), Isolated from the Gut of the Higher Termite Nasutitermes takasagoensis.</title>
        <authorList>
            <person name="Noda S."/>
            <person name="Aihara C."/>
            <person name="Yuki M."/>
            <person name="Ohkuma M."/>
        </authorList>
    </citation>
    <scope>NUCLEOTIDE SEQUENCE [LARGE SCALE GENOMIC DNA]</scope>
    <source>
        <strain evidence="2 3">NtB2</strain>
    </source>
</reference>